<evidence type="ECO:0000256" key="2">
    <source>
        <dbReference type="ARBA" id="ARBA00022723"/>
    </source>
</evidence>
<comment type="cofactor">
    <cofactor evidence="1 6">
        <name>Mg(2+)</name>
        <dbReference type="ChEBI" id="CHEBI:18420"/>
    </cofactor>
</comment>
<evidence type="ECO:0000256" key="1">
    <source>
        <dbReference type="ARBA" id="ARBA00001946"/>
    </source>
</evidence>
<comment type="caution">
    <text evidence="7">The sequence shown here is derived from an EMBL/GenBank/DDBJ whole genome shotgun (WGS) entry which is preliminary data.</text>
</comment>
<dbReference type="PANTHER" id="PTHR20889">
    <property type="entry name" value="PHOSPHATASE, ORPHAN 1, 2"/>
    <property type="match status" value="1"/>
</dbReference>
<accession>A0A507FJJ4</accession>
<feature type="active site" description="Nucleophile" evidence="5">
    <location>
        <position position="18"/>
    </location>
</feature>
<keyword evidence="2 6" id="KW-0479">Metal-binding</keyword>
<dbReference type="InterPro" id="IPR016965">
    <property type="entry name" value="Pase_PHOSPHO-typ"/>
</dbReference>
<evidence type="ECO:0000256" key="6">
    <source>
        <dbReference type="PIRSR" id="PIRSR031051-3"/>
    </source>
</evidence>
<feature type="binding site" evidence="6">
    <location>
        <position position="183"/>
    </location>
    <ligand>
        <name>Mg(2+)</name>
        <dbReference type="ChEBI" id="CHEBI:18420"/>
    </ligand>
</feature>
<feature type="binding site" evidence="6">
    <location>
        <position position="20"/>
    </location>
    <ligand>
        <name>Mg(2+)</name>
        <dbReference type="ChEBI" id="CHEBI:18420"/>
    </ligand>
</feature>
<dbReference type="STRING" id="246404.A0A507FJJ4"/>
<evidence type="ECO:0000313" key="7">
    <source>
        <dbReference type="EMBL" id="TPX76579.1"/>
    </source>
</evidence>
<dbReference type="NCBIfam" id="TIGR01489">
    <property type="entry name" value="DKMTPPase-SF"/>
    <property type="match status" value="1"/>
</dbReference>
<keyword evidence="3" id="KW-0378">Hydrolase</keyword>
<organism evidence="7 8">
    <name type="scientific">Chytriomyces confervae</name>
    <dbReference type="NCBI Taxonomy" id="246404"/>
    <lineage>
        <taxon>Eukaryota</taxon>
        <taxon>Fungi</taxon>
        <taxon>Fungi incertae sedis</taxon>
        <taxon>Chytridiomycota</taxon>
        <taxon>Chytridiomycota incertae sedis</taxon>
        <taxon>Chytridiomycetes</taxon>
        <taxon>Chytridiales</taxon>
        <taxon>Chytriomycetaceae</taxon>
        <taxon>Chytriomyces</taxon>
    </lineage>
</organism>
<reference evidence="7 8" key="1">
    <citation type="journal article" date="2019" name="Sci. Rep.">
        <title>Comparative genomics of chytrid fungi reveal insights into the obligate biotrophic and pathogenic lifestyle of Synchytrium endobioticum.</title>
        <authorList>
            <person name="van de Vossenberg B.T.L.H."/>
            <person name="Warris S."/>
            <person name="Nguyen H.D.T."/>
            <person name="van Gent-Pelzer M.P.E."/>
            <person name="Joly D.L."/>
            <person name="van de Geest H.C."/>
            <person name="Bonants P.J.M."/>
            <person name="Smith D.S."/>
            <person name="Levesque C.A."/>
            <person name="van der Lee T.A.J."/>
        </authorList>
    </citation>
    <scope>NUCLEOTIDE SEQUENCE [LARGE SCALE GENOMIC DNA]</scope>
    <source>
        <strain evidence="7 8">CBS 675.73</strain>
    </source>
</reference>
<dbReference type="Proteomes" id="UP000320333">
    <property type="component" value="Unassembled WGS sequence"/>
</dbReference>
<name>A0A507FJJ4_9FUNG</name>
<dbReference type="SUPFAM" id="SSF56784">
    <property type="entry name" value="HAD-like"/>
    <property type="match status" value="1"/>
</dbReference>
<dbReference type="GO" id="GO:0016791">
    <property type="term" value="F:phosphatase activity"/>
    <property type="evidence" value="ECO:0007669"/>
    <property type="project" value="InterPro"/>
</dbReference>
<dbReference type="Pfam" id="PF06888">
    <property type="entry name" value="Put_Phosphatase"/>
    <property type="match status" value="1"/>
</dbReference>
<dbReference type="NCBIfam" id="TIGR01488">
    <property type="entry name" value="HAD-SF-IB"/>
    <property type="match status" value="1"/>
</dbReference>
<dbReference type="OrthoDB" id="10267182at2759"/>
<sequence>MAQQQQQQQQHTFLVALDFDNTLIDCDSTSHMMEQLAPAESATIEAHWNMPWNELNDMLFAKLYAAGVSKDDVIRAVRTFAFNPDMRQLFALVKERGGDIAIVSDANTVFITEFFASQNATHFISDTASNPASWTTDGRLRVAPRTNAATPHACTGTCPVNLCKGFEVAQYKTRYDRLLFVGDGERDFCGMSKLGPRDAALGRLGYSLESFLVVREPQRVGELQAPLLWWRDAADLITCVSQVLGSDSIPLIK</sequence>
<dbReference type="InterPro" id="IPR006384">
    <property type="entry name" value="HAD_hydro_PyrdxlP_Pase-like"/>
</dbReference>
<feature type="active site" description="Proton donor" evidence="5">
    <location>
        <position position="20"/>
    </location>
</feature>
<evidence type="ECO:0000313" key="8">
    <source>
        <dbReference type="Proteomes" id="UP000320333"/>
    </source>
</evidence>
<dbReference type="InterPro" id="IPR036412">
    <property type="entry name" value="HAD-like_sf"/>
</dbReference>
<dbReference type="Gene3D" id="3.40.50.1000">
    <property type="entry name" value="HAD superfamily/HAD-like"/>
    <property type="match status" value="1"/>
</dbReference>
<feature type="binding site" evidence="6">
    <location>
        <position position="18"/>
    </location>
    <ligand>
        <name>Mg(2+)</name>
        <dbReference type="ChEBI" id="CHEBI:18420"/>
    </ligand>
</feature>
<dbReference type="PIRSF" id="PIRSF031051">
    <property type="entry name" value="PyrdxlP_Pase_PHOSPHO2"/>
    <property type="match status" value="1"/>
</dbReference>
<dbReference type="GO" id="GO:0046872">
    <property type="term" value="F:metal ion binding"/>
    <property type="evidence" value="ECO:0007669"/>
    <property type="project" value="UniProtKB-KW"/>
</dbReference>
<dbReference type="InterPro" id="IPR023214">
    <property type="entry name" value="HAD_sf"/>
</dbReference>
<dbReference type="EMBL" id="QEAP01000042">
    <property type="protein sequence ID" value="TPX76579.1"/>
    <property type="molecule type" value="Genomic_DNA"/>
</dbReference>
<evidence type="ECO:0000256" key="4">
    <source>
        <dbReference type="ARBA" id="ARBA00022842"/>
    </source>
</evidence>
<keyword evidence="4 6" id="KW-0460">Magnesium</keyword>
<evidence type="ECO:0000256" key="5">
    <source>
        <dbReference type="PIRSR" id="PIRSR031051-1"/>
    </source>
</evidence>
<proteinExistence type="predicted"/>
<gene>
    <name evidence="7" type="ORF">CcCBS67573_g02128</name>
</gene>
<dbReference type="PANTHER" id="PTHR20889:SF12">
    <property type="entry name" value="LP01149P"/>
    <property type="match status" value="1"/>
</dbReference>
<keyword evidence="8" id="KW-1185">Reference proteome</keyword>
<evidence type="ECO:0000256" key="3">
    <source>
        <dbReference type="ARBA" id="ARBA00022801"/>
    </source>
</evidence>
<dbReference type="AlphaFoldDB" id="A0A507FJJ4"/>
<protein>
    <submittedName>
        <fullName evidence="7">Uncharacterized protein</fullName>
    </submittedName>
</protein>